<comment type="function">
    <text evidence="4">Acts as a regulatory subunit of the 26 proteasome which is involved in the ATP-dependent degradation of ubiquitinated proteins.</text>
</comment>
<feature type="region of interest" description="Disordered" evidence="5">
    <location>
        <begin position="675"/>
        <end position="716"/>
    </location>
</feature>
<evidence type="ECO:0000259" key="7">
    <source>
        <dbReference type="Pfam" id="PF18051"/>
    </source>
</evidence>
<dbReference type="InterPro" id="IPR016643">
    <property type="entry name" value="26S_Psome_Rpn1"/>
</dbReference>
<feature type="domain" description="26S proteasome non-ATPase regulatory subunit RPN1 C-terminal" evidence="7">
    <location>
        <begin position="924"/>
        <end position="977"/>
    </location>
</feature>
<evidence type="ECO:0000256" key="3">
    <source>
        <dbReference type="ARBA" id="ARBA00022942"/>
    </source>
</evidence>
<dbReference type="GO" id="GO:0008540">
    <property type="term" value="C:proteasome regulatory particle, base subcomplex"/>
    <property type="evidence" value="ECO:0007669"/>
    <property type="project" value="UniProtKB-UniRule"/>
</dbReference>
<dbReference type="PANTHER" id="PTHR10943:SF1">
    <property type="entry name" value="26S PROTEASOME NON-ATPASE REGULATORY SUBUNIT 2"/>
    <property type="match status" value="1"/>
</dbReference>
<reference evidence="8" key="1">
    <citation type="submission" date="2023-03" db="EMBL/GenBank/DDBJ databases">
        <title>Massive genome expansion in bonnet fungi (Mycena s.s.) driven by repeated elements and novel gene families across ecological guilds.</title>
        <authorList>
            <consortium name="Lawrence Berkeley National Laboratory"/>
            <person name="Harder C.B."/>
            <person name="Miyauchi S."/>
            <person name="Viragh M."/>
            <person name="Kuo A."/>
            <person name="Thoen E."/>
            <person name="Andreopoulos B."/>
            <person name="Lu D."/>
            <person name="Skrede I."/>
            <person name="Drula E."/>
            <person name="Henrissat B."/>
            <person name="Morin E."/>
            <person name="Kohler A."/>
            <person name="Barry K."/>
            <person name="LaButti K."/>
            <person name="Morin E."/>
            <person name="Salamov A."/>
            <person name="Lipzen A."/>
            <person name="Mereny Z."/>
            <person name="Hegedus B."/>
            <person name="Baldrian P."/>
            <person name="Stursova M."/>
            <person name="Weitz H."/>
            <person name="Taylor A."/>
            <person name="Grigoriev I.V."/>
            <person name="Nagy L.G."/>
            <person name="Martin F."/>
            <person name="Kauserud H."/>
        </authorList>
    </citation>
    <scope>NUCLEOTIDE SEQUENCE</scope>
    <source>
        <strain evidence="8">9144</strain>
    </source>
</reference>
<dbReference type="InterPro" id="IPR002015">
    <property type="entry name" value="Proteasome/cyclosome_rpt"/>
</dbReference>
<feature type="region of interest" description="Disordered" evidence="5">
    <location>
        <begin position="1"/>
        <end position="56"/>
    </location>
</feature>
<accession>A0AAD6VA79</accession>
<evidence type="ECO:0000256" key="5">
    <source>
        <dbReference type="SAM" id="MobiDB-lite"/>
    </source>
</evidence>
<dbReference type="GO" id="GO:0043161">
    <property type="term" value="P:proteasome-mediated ubiquitin-dependent protein catabolic process"/>
    <property type="evidence" value="ECO:0007669"/>
    <property type="project" value="TreeGrafter"/>
</dbReference>
<dbReference type="InterPro" id="IPR041433">
    <property type="entry name" value="RPN1_C"/>
</dbReference>
<comment type="caution">
    <text evidence="8">The sequence shown here is derived from an EMBL/GenBank/DDBJ whole genome shotgun (WGS) entry which is preliminary data.</text>
</comment>
<dbReference type="Pfam" id="PF01851">
    <property type="entry name" value="PC_rep"/>
    <property type="match status" value="2"/>
</dbReference>
<keyword evidence="9" id="KW-1185">Reference proteome</keyword>
<organism evidence="8 9">
    <name type="scientific">Mycena pura</name>
    <dbReference type="NCBI Taxonomy" id="153505"/>
    <lineage>
        <taxon>Eukaryota</taxon>
        <taxon>Fungi</taxon>
        <taxon>Dikarya</taxon>
        <taxon>Basidiomycota</taxon>
        <taxon>Agaricomycotina</taxon>
        <taxon>Agaricomycetes</taxon>
        <taxon>Agaricomycetidae</taxon>
        <taxon>Agaricales</taxon>
        <taxon>Marasmiineae</taxon>
        <taxon>Mycenaceae</taxon>
        <taxon>Mycena</taxon>
    </lineage>
</organism>
<dbReference type="GO" id="GO:0030234">
    <property type="term" value="F:enzyme regulator activity"/>
    <property type="evidence" value="ECO:0007669"/>
    <property type="project" value="UniProtKB-UniRule"/>
</dbReference>
<feature type="compositionally biased region" description="Basic and acidic residues" evidence="5">
    <location>
        <begin position="15"/>
        <end position="47"/>
    </location>
</feature>
<gene>
    <name evidence="8" type="ORF">GGX14DRAFT_551447</name>
</gene>
<keyword evidence="2" id="KW-0677">Repeat</keyword>
<keyword evidence="3 4" id="KW-0647">Proteasome</keyword>
<dbReference type="PIRSF" id="PIRSF015965">
    <property type="entry name" value="26S_Psome_Rpn1"/>
    <property type="match status" value="1"/>
</dbReference>
<dbReference type="InterPro" id="IPR011989">
    <property type="entry name" value="ARM-like"/>
</dbReference>
<evidence type="ECO:0000313" key="9">
    <source>
        <dbReference type="Proteomes" id="UP001219525"/>
    </source>
</evidence>
<dbReference type="AlphaFoldDB" id="A0AAD6VA79"/>
<feature type="compositionally biased region" description="Polar residues" evidence="5">
    <location>
        <begin position="1"/>
        <end position="11"/>
    </location>
</feature>
<dbReference type="InterPro" id="IPR016024">
    <property type="entry name" value="ARM-type_fold"/>
</dbReference>
<dbReference type="EMBL" id="JARJCW010000037">
    <property type="protein sequence ID" value="KAJ7207099.1"/>
    <property type="molecule type" value="Genomic_DNA"/>
</dbReference>
<dbReference type="GO" id="GO:0042176">
    <property type="term" value="P:regulation of protein catabolic process"/>
    <property type="evidence" value="ECO:0007669"/>
    <property type="project" value="InterPro"/>
</dbReference>
<evidence type="ECO:0000259" key="6">
    <source>
        <dbReference type="Pfam" id="PF17781"/>
    </source>
</evidence>
<feature type="domain" description="RPN1 N-terminal" evidence="6">
    <location>
        <begin position="64"/>
        <end position="403"/>
    </location>
</feature>
<evidence type="ECO:0000256" key="2">
    <source>
        <dbReference type="ARBA" id="ARBA00022737"/>
    </source>
</evidence>
<dbReference type="PANTHER" id="PTHR10943">
    <property type="entry name" value="26S PROTEASOME NON-ATPASE REGULATORY SUBUNIT"/>
    <property type="match status" value="1"/>
</dbReference>
<dbReference type="InterPro" id="IPR040892">
    <property type="entry name" value="RPN1_N"/>
</dbReference>
<evidence type="ECO:0000256" key="1">
    <source>
        <dbReference type="ARBA" id="ARBA00005460"/>
    </source>
</evidence>
<name>A0AAD6VA79_9AGAR</name>
<dbReference type="Pfam" id="PF18051">
    <property type="entry name" value="RPN1_C"/>
    <property type="match status" value="1"/>
</dbReference>
<dbReference type="Proteomes" id="UP001219525">
    <property type="component" value="Unassembled WGS sequence"/>
</dbReference>
<dbReference type="SUPFAM" id="SSF48371">
    <property type="entry name" value="ARM repeat"/>
    <property type="match status" value="1"/>
</dbReference>
<evidence type="ECO:0000313" key="8">
    <source>
        <dbReference type="EMBL" id="KAJ7207099.1"/>
    </source>
</evidence>
<dbReference type="Pfam" id="PF17781">
    <property type="entry name" value="RPN1_RPN2_N"/>
    <property type="match status" value="1"/>
</dbReference>
<protein>
    <recommendedName>
        <fullName evidence="4">26S proteasome regulatory subunit RPN1</fullName>
    </recommendedName>
</protein>
<sequence length="985" mass="109116">MPDSTEFTVQVPSEDPEKKDKDKDKEEGSSKLIKDAKNKKKDGKDADGEAEELSEEDLQLKNELEMLAERLKESNTELYRPALETLRTLIRTSTSSMTSVPKPLKFLRPLYPDLQALYETWAPSEDKSLFADILSVLAMTYSDTQPRGTLRYRLLSASMRPAGSPLSDPGSWGHEYVRHLAAELGDEYNFREQEADAPAPAPEAGKEATAEPKIIGTIEDLRALAKECAVFLLGRNAEPDAIDLLEELEMIDEITKLVDENTYSRVCQYILRCVNLLPPPDDISFLRTAHTIYVQHHKFPEALALALRLGDPNLIREDFNAPGNPLMKRQLAFLLARAQIPFEWLRAPSENPDQEVDFEDEFPEDIRECLSNTRMSSHFRDFGKELGVTDPKSLEDVYKTHLENTRPNALANVDSARGNLAGTFVNAFVNAGFGNDKLMVEAEEGNSWVYKNKEHGMMSATASLGLSLLWDTDLGLSHVDKYTYSAEEHIKAGALLATGILNSGVRTEADVAKGLIEEYVDNKSVPLKTSAIMGLGIAYAGSHREDLLQLLLPHISDDVSMEIASLATLALGFIFVASENGEITGTILQTLMEKAERGDAGLDEKWARFMALGLGLLYLGLQDASDTTIETLKAIEHPIAKTAQVIVEGCAFAGSGNVLKVQAMLHHCDEHIDMKEKDKDKDGKKDEKKDDNAEGAKEDAKPEDAKPEDAKPEAKPDDTFQAFAVIAVALISMGEEVGAEMSLRQFHHLMHYGEPIIRKAVPLAIGLNSVSNPQLPILDTLSKYSHDNDLAVALNAIFAMGLVGAGTNNARLAQMLRQLAGYYYKEPDCLFMVRIAQGLVHMGKGTIGLNPFYSDRNIMSRPAVAGLLATLTAFTDAKHFILDKYHWMMYFLVTAMYPRFLITLDEELNSKPVTVRVGQALDVVGQAGKPRTISGFQTHQTPVRLATTERAELATEEYIPFSHTLEGFVILQKNPGWEKEDKMEL</sequence>
<comment type="similarity">
    <text evidence="1 4">Belongs to the proteasome subunit S2 family.</text>
</comment>
<proteinExistence type="inferred from homology"/>
<evidence type="ECO:0000256" key="4">
    <source>
        <dbReference type="PIRNR" id="PIRNR015965"/>
    </source>
</evidence>
<dbReference type="GO" id="GO:0005634">
    <property type="term" value="C:nucleus"/>
    <property type="evidence" value="ECO:0007669"/>
    <property type="project" value="TreeGrafter"/>
</dbReference>
<dbReference type="Gene3D" id="1.25.10.10">
    <property type="entry name" value="Leucine-rich Repeat Variant"/>
    <property type="match status" value="1"/>
</dbReference>
<dbReference type="GO" id="GO:0034515">
    <property type="term" value="C:proteasome storage granule"/>
    <property type="evidence" value="ECO:0007669"/>
    <property type="project" value="TreeGrafter"/>
</dbReference>